<evidence type="ECO:0000313" key="9">
    <source>
        <dbReference type="Proteomes" id="UP000228754"/>
    </source>
</evidence>
<keyword evidence="2 6" id="KW-0479">Metal-binding</keyword>
<comment type="similarity">
    <text evidence="6">Belongs to the aldolase class II family. MtnB subfamily.</text>
</comment>
<comment type="cofactor">
    <cofactor evidence="6">
        <name>Zn(2+)</name>
        <dbReference type="ChEBI" id="CHEBI:29105"/>
    </cofactor>
    <text evidence="6">Binds 1 zinc ion per subunit.</text>
</comment>
<keyword evidence="1 6" id="KW-0028">Amino-acid biosynthesis</keyword>
<keyword evidence="3 6" id="KW-0862">Zinc</keyword>
<feature type="domain" description="Class II aldolase/adducin N-terminal" evidence="7">
    <location>
        <begin position="10"/>
        <end position="201"/>
    </location>
</feature>
<comment type="function">
    <text evidence="6">Catalyzes the dehydration of methylthioribulose-1-phosphate (MTRu-1-P) into 2,3-diketo-5-methylthiopentyl-1-phosphate (DK-MTP-1-P).</text>
</comment>
<organism evidence="8 9">
    <name type="scientific">Bacillus pumilus</name>
    <name type="common">Bacillus mesentericus</name>
    <dbReference type="NCBI Taxonomy" id="1408"/>
    <lineage>
        <taxon>Bacteria</taxon>
        <taxon>Bacillati</taxon>
        <taxon>Bacillota</taxon>
        <taxon>Bacilli</taxon>
        <taxon>Bacillales</taxon>
        <taxon>Bacillaceae</taxon>
        <taxon>Bacillus</taxon>
    </lineage>
</organism>
<evidence type="ECO:0000256" key="3">
    <source>
        <dbReference type="ARBA" id="ARBA00022833"/>
    </source>
</evidence>
<keyword evidence="5 6" id="KW-0456">Lyase</keyword>
<dbReference type="EC" id="4.2.1.109" evidence="6"/>
<feature type="binding site" evidence="6">
    <location>
        <position position="101"/>
    </location>
    <ligand>
        <name>Zn(2+)</name>
        <dbReference type="ChEBI" id="CHEBI:29105"/>
    </ligand>
</feature>
<dbReference type="EMBL" id="NKHG01000043">
    <property type="protein sequence ID" value="PCK21824.1"/>
    <property type="molecule type" value="Genomic_DNA"/>
</dbReference>
<dbReference type="InterPro" id="IPR036409">
    <property type="entry name" value="Aldolase_II/adducin_N_sf"/>
</dbReference>
<sequence>MADTKSKHWQELADVKRELAQRDWFYGTSGNLSIKVSDDPITFLVTASGKDKRQETGEDFVLVDAAGQPYDPNQRLRPSAETLLHTYVYERTKAGSCLHVHTIDNNVMSELYGDKGEIRFKGNEMIKALGYWEEDAEVALPIIENPAHIPHLAEQFAAHLKEETESGAVLIRNHGITVWGKTAFEAKRVLEAYEFLFSYHLKLTCYQAQLVK</sequence>
<dbReference type="GO" id="GO:0005737">
    <property type="term" value="C:cytoplasm"/>
    <property type="evidence" value="ECO:0007669"/>
    <property type="project" value="UniProtKB-UniRule"/>
</dbReference>
<dbReference type="SUPFAM" id="SSF53639">
    <property type="entry name" value="AraD/HMP-PK domain-like"/>
    <property type="match status" value="1"/>
</dbReference>
<evidence type="ECO:0000256" key="1">
    <source>
        <dbReference type="ARBA" id="ARBA00022605"/>
    </source>
</evidence>
<evidence type="ECO:0000256" key="4">
    <source>
        <dbReference type="ARBA" id="ARBA00023167"/>
    </source>
</evidence>
<dbReference type="OrthoDB" id="9805559at2"/>
<dbReference type="Proteomes" id="UP000228754">
    <property type="component" value="Unassembled WGS sequence"/>
</dbReference>
<dbReference type="GO" id="GO:0019509">
    <property type="term" value="P:L-methionine salvage from methylthioadenosine"/>
    <property type="evidence" value="ECO:0007669"/>
    <property type="project" value="UniProtKB-UniRule"/>
</dbReference>
<feature type="binding site" evidence="6">
    <location>
        <position position="99"/>
    </location>
    <ligand>
        <name>Zn(2+)</name>
        <dbReference type="ChEBI" id="CHEBI:29105"/>
    </ligand>
</feature>
<comment type="catalytic activity">
    <reaction evidence="6">
        <text>5-(methylsulfanyl)-D-ribulose 1-phosphate = 5-methylsulfanyl-2,3-dioxopentyl phosphate + H2O</text>
        <dbReference type="Rhea" id="RHEA:15549"/>
        <dbReference type="ChEBI" id="CHEBI:15377"/>
        <dbReference type="ChEBI" id="CHEBI:58548"/>
        <dbReference type="ChEBI" id="CHEBI:58828"/>
        <dbReference type="EC" id="4.2.1.109"/>
    </reaction>
</comment>
<dbReference type="UniPathway" id="UPA00904">
    <property type="reaction ID" value="UER00875"/>
</dbReference>
<dbReference type="GO" id="GO:0008270">
    <property type="term" value="F:zinc ion binding"/>
    <property type="evidence" value="ECO:0007669"/>
    <property type="project" value="UniProtKB-UniRule"/>
</dbReference>
<dbReference type="HAMAP" id="MF_01677">
    <property type="entry name" value="Salvage_MtnB"/>
    <property type="match status" value="1"/>
</dbReference>
<comment type="caution">
    <text evidence="8">The sequence shown here is derived from an EMBL/GenBank/DDBJ whole genome shotgun (WGS) entry which is preliminary data.</text>
</comment>
<keyword evidence="4 6" id="KW-0486">Methionine biosynthesis</keyword>
<dbReference type="PANTHER" id="PTHR10640">
    <property type="entry name" value="METHYLTHIORIBULOSE-1-PHOSPHATE DEHYDRATASE"/>
    <property type="match status" value="1"/>
</dbReference>
<gene>
    <name evidence="6 8" type="primary">mtnB</name>
    <name evidence="8" type="ORF">CEY02_06290</name>
</gene>
<dbReference type="NCBIfam" id="NF005244">
    <property type="entry name" value="PRK06754.1"/>
    <property type="match status" value="1"/>
</dbReference>
<name>A0A2A5IWT7_BACPU</name>
<proteinExistence type="inferred from homology"/>
<dbReference type="NCBIfam" id="TIGR03328">
    <property type="entry name" value="salvage_mtnB"/>
    <property type="match status" value="1"/>
</dbReference>
<evidence type="ECO:0000259" key="7">
    <source>
        <dbReference type="SMART" id="SM01007"/>
    </source>
</evidence>
<accession>A0A2A5IWT7</accession>
<dbReference type="Pfam" id="PF00596">
    <property type="entry name" value="Aldolase_II"/>
    <property type="match status" value="1"/>
</dbReference>
<comment type="subunit">
    <text evidence="6">Homotetramer.</text>
</comment>
<dbReference type="InterPro" id="IPR001303">
    <property type="entry name" value="Aldolase_II/adducin_N"/>
</dbReference>
<evidence type="ECO:0000256" key="6">
    <source>
        <dbReference type="HAMAP-Rule" id="MF_01677"/>
    </source>
</evidence>
<reference evidence="8 9" key="1">
    <citation type="submission" date="2017-06" db="EMBL/GenBank/DDBJ databases">
        <title>Draft Genome Sequence of Bacillus sp Strain 36R Isolated from saline sediment at Atanasia, Sonora, Mexico.</title>
        <authorList>
            <person name="Sanchez Diaz R."/>
            <person name="Quiroz Macias M.E."/>
            <person name="Ibarra Gamez J.C."/>
            <person name="Enciso Ibarra J."/>
            <person name="Gomez Gil B."/>
            <person name="Galaviz Silva L."/>
        </authorList>
    </citation>
    <scope>NUCLEOTIDE SEQUENCE [LARGE SCALE GENOMIC DNA]</scope>
    <source>
        <strain evidence="8 9">36R_ATNSAL</strain>
    </source>
</reference>
<dbReference type="Gene3D" id="3.40.225.10">
    <property type="entry name" value="Class II aldolase/adducin N-terminal domain"/>
    <property type="match status" value="1"/>
</dbReference>
<dbReference type="PANTHER" id="PTHR10640:SF7">
    <property type="entry name" value="METHYLTHIORIBULOSE-1-PHOSPHATE DEHYDRATASE"/>
    <property type="match status" value="1"/>
</dbReference>
<evidence type="ECO:0000256" key="2">
    <source>
        <dbReference type="ARBA" id="ARBA00022723"/>
    </source>
</evidence>
<dbReference type="InterPro" id="IPR017714">
    <property type="entry name" value="MethylthioRu-1-P_deHdtase_MtnB"/>
</dbReference>
<dbReference type="SMART" id="SM01007">
    <property type="entry name" value="Aldolase_II"/>
    <property type="match status" value="1"/>
</dbReference>
<evidence type="ECO:0000313" key="8">
    <source>
        <dbReference type="EMBL" id="PCK21824.1"/>
    </source>
</evidence>
<dbReference type="GO" id="GO:0046570">
    <property type="term" value="F:methylthioribulose 1-phosphate dehydratase activity"/>
    <property type="evidence" value="ECO:0007669"/>
    <property type="project" value="UniProtKB-UniRule"/>
</dbReference>
<dbReference type="AlphaFoldDB" id="A0A2A5IWT7"/>
<evidence type="ECO:0000256" key="5">
    <source>
        <dbReference type="ARBA" id="ARBA00023239"/>
    </source>
</evidence>
<protein>
    <recommendedName>
        <fullName evidence="6">Methylthioribulose-1-phosphate dehydratase</fullName>
        <shortName evidence="6">MTRu-1-P dehydratase</shortName>
        <ecNumber evidence="6">4.2.1.109</ecNumber>
    </recommendedName>
</protein>
<comment type="pathway">
    <text evidence="6">Amino-acid biosynthesis; L-methionine biosynthesis via salvage pathway; L-methionine from S-methyl-5-thio-alpha-D-ribose 1-phosphate: step 2/6.</text>
</comment>